<evidence type="ECO:0008006" key="3">
    <source>
        <dbReference type="Google" id="ProtNLM"/>
    </source>
</evidence>
<accession>A0A1J5T629</accession>
<sequence length="184" mass="20092">MKWPARKTWPFIGLTAVAVVIAFPPTGEHGKAAAKVNNDLQQSGSVSSEPATKPQPAQQEHVELERLSQQKNNAVSRKTVANAFSPTSWHVAPPRQQDPPPQPPPIPTAPPLPFTYMGRYEDPPKLLVILAMGNKMYTVSAGEVIDGNYRVDRITDSAVELVYLPLNISQSISTIGVPENAQHR</sequence>
<organism evidence="2">
    <name type="scientific">mine drainage metagenome</name>
    <dbReference type="NCBI Taxonomy" id="410659"/>
    <lineage>
        <taxon>unclassified sequences</taxon>
        <taxon>metagenomes</taxon>
        <taxon>ecological metagenomes</taxon>
    </lineage>
</organism>
<feature type="compositionally biased region" description="Polar residues" evidence="1">
    <location>
        <begin position="38"/>
        <end position="58"/>
    </location>
</feature>
<protein>
    <recommendedName>
        <fullName evidence="3">Secretion system X translation initiation factor</fullName>
    </recommendedName>
</protein>
<reference evidence="2" key="1">
    <citation type="submission" date="2016-10" db="EMBL/GenBank/DDBJ databases">
        <title>Sequence of Gallionella enrichment culture.</title>
        <authorList>
            <person name="Poehlein A."/>
            <person name="Muehling M."/>
            <person name="Daniel R."/>
        </authorList>
    </citation>
    <scope>NUCLEOTIDE SEQUENCE</scope>
</reference>
<feature type="compositionally biased region" description="Pro residues" evidence="1">
    <location>
        <begin position="96"/>
        <end position="108"/>
    </location>
</feature>
<proteinExistence type="predicted"/>
<dbReference type="AlphaFoldDB" id="A0A1J5T629"/>
<evidence type="ECO:0000256" key="1">
    <source>
        <dbReference type="SAM" id="MobiDB-lite"/>
    </source>
</evidence>
<dbReference type="EMBL" id="MLJW01000007">
    <property type="protein sequence ID" value="OIR16345.1"/>
    <property type="molecule type" value="Genomic_DNA"/>
</dbReference>
<evidence type="ECO:0000313" key="2">
    <source>
        <dbReference type="EMBL" id="OIR16345.1"/>
    </source>
</evidence>
<comment type="caution">
    <text evidence="2">The sequence shown here is derived from an EMBL/GenBank/DDBJ whole genome shotgun (WGS) entry which is preliminary data.</text>
</comment>
<gene>
    <name evidence="2" type="ORF">GALL_30670</name>
</gene>
<feature type="region of interest" description="Disordered" evidence="1">
    <location>
        <begin position="29"/>
        <end position="108"/>
    </location>
</feature>
<name>A0A1J5T629_9ZZZZ</name>